<evidence type="ECO:0000313" key="2">
    <source>
        <dbReference type="EMBL" id="KPA77934.1"/>
    </source>
</evidence>
<dbReference type="RefSeq" id="XP_015656373.1">
    <property type="nucleotide sequence ID" value="XM_015805080.1"/>
</dbReference>
<dbReference type="EMBL" id="LGTL01000015">
    <property type="protein sequence ID" value="KPA77945.1"/>
    <property type="molecule type" value="Genomic_DNA"/>
</dbReference>
<dbReference type="OMA" id="YERSKWS"/>
<dbReference type="GeneID" id="26907003"/>
<sequence length="244" mass="26317">MTRIPTVSFEEYEEPMAVAADNAVRQSTKGATPPATPAADDKMKGAATPLRQSPTPGGSTQGNESDSSMKLGKMQRAEDYPQIAFRPLRELRHNGTEGEAHVRPRRSTSRARELVFGLGSHGLCDQSAVRHNAQEDRMEHAKNAAGYPAQPPCEGMATTFFLRRPKSASREGKKDSARTPPLPPIELPSTAVGQGTGTTTTAANASLRAPGPARKAARTLRCGGIIDTFSYFSVHRVYPELYAR</sequence>
<accession>A0A0N0DTU4</accession>
<dbReference type="RefSeq" id="XP_015656384.1">
    <property type="nucleotide sequence ID" value="XM_015805091.1"/>
</dbReference>
<dbReference type="VEuPathDB" id="TriTrypDB:LpyrH10_15_1200"/>
<evidence type="ECO:0000313" key="3">
    <source>
        <dbReference type="EMBL" id="KPA77945.1"/>
    </source>
</evidence>
<feature type="region of interest" description="Disordered" evidence="1">
    <location>
        <begin position="165"/>
        <end position="214"/>
    </location>
</feature>
<dbReference type="Proteomes" id="UP000037923">
    <property type="component" value="Unassembled WGS sequence"/>
</dbReference>
<organism evidence="2 4">
    <name type="scientific">Leptomonas pyrrhocoris</name>
    <name type="common">Firebug parasite</name>
    <dbReference type="NCBI Taxonomy" id="157538"/>
    <lineage>
        <taxon>Eukaryota</taxon>
        <taxon>Discoba</taxon>
        <taxon>Euglenozoa</taxon>
        <taxon>Kinetoplastea</taxon>
        <taxon>Metakinetoplastina</taxon>
        <taxon>Trypanosomatida</taxon>
        <taxon>Trypanosomatidae</taxon>
        <taxon>Leishmaniinae</taxon>
        <taxon>Leptomonas</taxon>
    </lineage>
</organism>
<feature type="compositionally biased region" description="Basic and acidic residues" evidence="1">
    <location>
        <begin position="168"/>
        <end position="177"/>
    </location>
</feature>
<dbReference type="GeneID" id="26906996"/>
<dbReference type="VEuPathDB" id="TriTrypDB:LpyrH10_15_1270"/>
<evidence type="ECO:0000313" key="4">
    <source>
        <dbReference type="Proteomes" id="UP000037923"/>
    </source>
</evidence>
<protein>
    <submittedName>
        <fullName evidence="2">Uncharacterized protein</fullName>
    </submittedName>
</protein>
<reference evidence="2 4" key="1">
    <citation type="submission" date="2015-07" db="EMBL/GenBank/DDBJ databases">
        <title>High-quality genome of monoxenous trypanosomatid Leptomonas pyrrhocoris.</title>
        <authorList>
            <person name="Flegontov P."/>
            <person name="Butenko A."/>
            <person name="Firsov S."/>
            <person name="Vlcek C."/>
            <person name="Logacheva M.D."/>
            <person name="Field M."/>
            <person name="Filatov D."/>
            <person name="Flegontova O."/>
            <person name="Gerasimov E."/>
            <person name="Jackson A.P."/>
            <person name="Kelly S."/>
            <person name="Opperdoes F."/>
            <person name="O'Reilly A."/>
            <person name="Votypka J."/>
            <person name="Yurchenko V."/>
            <person name="Lukes J."/>
        </authorList>
    </citation>
    <scope>NUCLEOTIDE SEQUENCE [LARGE SCALE GENOMIC DNA]</scope>
    <source>
        <strain evidence="2">H10</strain>
    </source>
</reference>
<dbReference type="AlphaFoldDB" id="A0A0N0DTU4"/>
<proteinExistence type="predicted"/>
<feature type="compositionally biased region" description="Polar residues" evidence="1">
    <location>
        <begin position="50"/>
        <end position="68"/>
    </location>
</feature>
<feature type="compositionally biased region" description="Low complexity" evidence="1">
    <location>
        <begin position="190"/>
        <end position="203"/>
    </location>
</feature>
<name>A0A0N0DTU4_LEPPY</name>
<evidence type="ECO:0000256" key="1">
    <source>
        <dbReference type="SAM" id="MobiDB-lite"/>
    </source>
</evidence>
<dbReference type="EMBL" id="LGTL01000015">
    <property type="protein sequence ID" value="KPA77934.1"/>
    <property type="molecule type" value="Genomic_DNA"/>
</dbReference>
<gene>
    <name evidence="2" type="ORF">ABB37_06710</name>
    <name evidence="3" type="ORF">ABB37_06717</name>
</gene>
<keyword evidence="4" id="KW-1185">Reference proteome</keyword>
<dbReference type="OrthoDB" id="274488at2759"/>
<comment type="caution">
    <text evidence="2">The sequence shown here is derived from an EMBL/GenBank/DDBJ whole genome shotgun (WGS) entry which is preliminary data.</text>
</comment>
<feature type="region of interest" description="Disordered" evidence="1">
    <location>
        <begin position="1"/>
        <end position="71"/>
    </location>
</feature>